<dbReference type="PANTHER" id="PTHR33885:SF3">
    <property type="entry name" value="PHAGE SHOCK PROTEIN C"/>
    <property type="match status" value="1"/>
</dbReference>
<comment type="subcellular location">
    <subcellularLocation>
        <location evidence="1">Cell membrane</location>
        <topology evidence="1">Single-pass membrane protein</topology>
    </subcellularLocation>
</comment>
<reference evidence="8 9" key="1">
    <citation type="submission" date="2018-07" db="EMBL/GenBank/DDBJ databases">
        <title>Lottiidibacillus patelloidae gen. nov., sp. nov., isolated from the intestinal tract of a marine limpet and the reclassification of B. taeanensis BH030017T, B. algicola KMM 3737T and B. hwajinpoensis SW-72T as genus Lottiidibacillus.</title>
        <authorList>
            <person name="Liu R."/>
            <person name="Huang Z."/>
        </authorList>
    </citation>
    <scope>NUCLEOTIDE SEQUENCE [LARGE SCALE GENOMIC DNA]</scope>
    <source>
        <strain evidence="8 9">BH030017</strain>
    </source>
</reference>
<dbReference type="RefSeq" id="WP_113803891.1">
    <property type="nucleotide sequence ID" value="NZ_QOCW01000001.1"/>
</dbReference>
<dbReference type="InterPro" id="IPR052027">
    <property type="entry name" value="PspC"/>
</dbReference>
<evidence type="ECO:0000256" key="1">
    <source>
        <dbReference type="ARBA" id="ARBA00004162"/>
    </source>
</evidence>
<dbReference type="Proteomes" id="UP000253314">
    <property type="component" value="Unassembled WGS sequence"/>
</dbReference>
<evidence type="ECO:0000256" key="3">
    <source>
        <dbReference type="ARBA" id="ARBA00022692"/>
    </source>
</evidence>
<dbReference type="Pfam" id="PF04024">
    <property type="entry name" value="PspC"/>
    <property type="match status" value="1"/>
</dbReference>
<dbReference type="GO" id="GO:0005886">
    <property type="term" value="C:plasma membrane"/>
    <property type="evidence" value="ECO:0007669"/>
    <property type="project" value="UniProtKB-SubCell"/>
</dbReference>
<organism evidence="8 9">
    <name type="scientific">Bacillus taeanensis</name>
    <dbReference type="NCBI Taxonomy" id="273032"/>
    <lineage>
        <taxon>Bacteria</taxon>
        <taxon>Bacillati</taxon>
        <taxon>Bacillota</taxon>
        <taxon>Bacilli</taxon>
        <taxon>Bacillales</taxon>
        <taxon>Bacillaceae</taxon>
        <taxon>Bacillus</taxon>
    </lineage>
</organism>
<keyword evidence="3 6" id="KW-0812">Transmembrane</keyword>
<evidence type="ECO:0000256" key="5">
    <source>
        <dbReference type="ARBA" id="ARBA00023136"/>
    </source>
</evidence>
<evidence type="ECO:0000259" key="7">
    <source>
        <dbReference type="Pfam" id="PF04024"/>
    </source>
</evidence>
<dbReference type="AlphaFoldDB" id="A0A366Y009"/>
<comment type="caution">
    <text evidence="8">The sequence shown here is derived from an EMBL/GenBank/DDBJ whole genome shotgun (WGS) entry which is preliminary data.</text>
</comment>
<keyword evidence="9" id="KW-1185">Reference proteome</keyword>
<evidence type="ECO:0000256" key="4">
    <source>
        <dbReference type="ARBA" id="ARBA00022989"/>
    </source>
</evidence>
<accession>A0A366Y009</accession>
<feature type="domain" description="Phage shock protein PspC N-terminal" evidence="7">
    <location>
        <begin position="2"/>
        <end position="61"/>
    </location>
</feature>
<feature type="transmembrane region" description="Helical" evidence="6">
    <location>
        <begin position="33"/>
        <end position="58"/>
    </location>
</feature>
<proteinExistence type="predicted"/>
<dbReference type="EMBL" id="QOCW01000001">
    <property type="protein sequence ID" value="RBW71186.1"/>
    <property type="molecule type" value="Genomic_DNA"/>
</dbReference>
<dbReference type="InterPro" id="IPR007168">
    <property type="entry name" value="Phageshock_PspC_N"/>
</dbReference>
<name>A0A366Y009_9BACI</name>
<evidence type="ECO:0000256" key="2">
    <source>
        <dbReference type="ARBA" id="ARBA00022475"/>
    </source>
</evidence>
<evidence type="ECO:0000313" key="9">
    <source>
        <dbReference type="Proteomes" id="UP000253314"/>
    </source>
</evidence>
<keyword evidence="5 6" id="KW-0472">Membrane</keyword>
<protein>
    <recommendedName>
        <fullName evidence="7">Phage shock protein PspC N-terminal domain-containing protein</fullName>
    </recommendedName>
</protein>
<evidence type="ECO:0000313" key="8">
    <source>
        <dbReference type="EMBL" id="RBW71186.1"/>
    </source>
</evidence>
<keyword evidence="4 6" id="KW-1133">Transmembrane helix</keyword>
<dbReference type="PANTHER" id="PTHR33885">
    <property type="entry name" value="PHAGE SHOCK PROTEIN C"/>
    <property type="match status" value="1"/>
</dbReference>
<keyword evidence="2" id="KW-1003">Cell membrane</keyword>
<sequence length="66" mass="7282">MKKLVRSETNRKIAGISGGLGHYFHIDPTLIRIGLIIALFLTGLFPVAILYVIGMFVIPNESEVVK</sequence>
<gene>
    <name evidence="8" type="ORF">DS031_00060</name>
</gene>
<evidence type="ECO:0000256" key="6">
    <source>
        <dbReference type="SAM" id="Phobius"/>
    </source>
</evidence>
<dbReference type="OrthoDB" id="9815286at2"/>